<evidence type="ECO:0000313" key="2">
    <source>
        <dbReference type="EMBL" id="PJO76312.1"/>
    </source>
</evidence>
<accession>A0A2H9YUJ6</accession>
<name>A0A2H9YUJ6_9GAMM</name>
<evidence type="ECO:0000259" key="1">
    <source>
        <dbReference type="Pfam" id="PF14237"/>
    </source>
</evidence>
<organism evidence="2 3">
    <name type="scientific">Acinetobacter pseudolwoffii</name>
    <dbReference type="NCBI Taxonomy" id="2053287"/>
    <lineage>
        <taxon>Bacteria</taxon>
        <taxon>Pseudomonadati</taxon>
        <taxon>Pseudomonadota</taxon>
        <taxon>Gammaproteobacteria</taxon>
        <taxon>Moraxellales</taxon>
        <taxon>Moraxellaceae</taxon>
        <taxon>Acinetobacter</taxon>
    </lineage>
</organism>
<evidence type="ECO:0000313" key="3">
    <source>
        <dbReference type="Proteomes" id="UP000243446"/>
    </source>
</evidence>
<dbReference type="Pfam" id="PF13809">
    <property type="entry name" value="Tubulin_2"/>
    <property type="match status" value="1"/>
</dbReference>
<dbReference type="RefSeq" id="WP_005096121.1">
    <property type="nucleotide sequence ID" value="NZ_CBDBYO010000010.1"/>
</dbReference>
<reference evidence="2 3" key="1">
    <citation type="submission" date="2017-11" db="EMBL/GenBank/DDBJ databases">
        <title>Revising the taxonomy of the Acinetobacter lwoffii group: the description of Acinetobacter pseudolwoffii sp. nov. and emended description of Acinetobacter lwoffii.</title>
        <authorList>
            <person name="Nemec A."/>
            <person name="Radolfova-Krizova L."/>
        </authorList>
    </citation>
    <scope>NUCLEOTIDE SEQUENCE [LARGE SCALE GENOMIC DNA]</scope>
    <source>
        <strain evidence="2 3">ANC 5044</strain>
    </source>
</reference>
<dbReference type="InterPro" id="IPR036525">
    <property type="entry name" value="Tubulin/FtsZ_GTPase_sf"/>
</dbReference>
<dbReference type="Gene3D" id="3.40.50.1440">
    <property type="entry name" value="Tubulin/FtsZ, GTPase domain"/>
    <property type="match status" value="1"/>
</dbReference>
<dbReference type="InterPro" id="IPR025640">
    <property type="entry name" value="GYF_2"/>
</dbReference>
<proteinExistence type="predicted"/>
<dbReference type="AlphaFoldDB" id="A0A2H9YUJ6"/>
<sequence>MTDTQNVNTGTAAKAAEQTVKLRPTLYIGVGGTGMEVMMRVRRRILNASWGSDNVRLENLSQFPIAQFMHFDLDQGAIIDSGRAQTEDLQYNLVKFTDDEKIVESFDIEKYSRDDASLSRYPHIQNWLPLTPRKIRELGIDPAKGAGQIRSVSRLYFFDKYPKTRDKIRSKLNTLKAGLSRDDMLRKLNLQLDTSKFRIVVLGSVAGGTGSGSFLDMGWLSKWVASNEVEAADVELMLFLPTGYSSANKARTEANAYAALMEVESAMVGHSKYVEKWDDYDRPQLASKPYDEVHLIDSGNLARQHTDNMNDVYSMIADTLFEDFRSADFANRKRSVAVNQRQHKIHMFAPPVPTGRFGDMKLNYSCAYSAFGQSTLDTLGRARYDEYAYSLAADMLKAFFGVASANPAANRASEKKRDAFMAENMNLNLVPFNNLPEFSAATLKNPEIRELNTEFMDLEIVDILLRSGQNGVEVDIAEETRQRVSQRISEISIIDREQWANEVRKTMQSLMRDVIRNTDAMADTAEDRVMRRRKALFESLKKDIESRLYLYLDNHEQGGFEYVISLVEQIKDRIENANSGITLQLKNSANRYTAIKDALLTYEYEKQLKDLEETKGKGLLAIFGGGNKEEQARAVLDNLRKDIANILSFHLRAKAALEAIELMQDISNWLGNSLGVDESGKTIWNGVMGDLQSGQESVIDMMKRLDHDREVIHQQIRTKHATLQIIETDDVKEREIDPRLMCEWAAEAFKDFGGSKELFKILVDPDQQTPLLLKIIRMAERRLVIFEQNDQEEDALYKALENMSVVERQNVFTEWLQRAMPWVDAKMGGDFTPPPDRFKCFIGVNGADQFSKKYKHELTGCIPSGLGLNAQALSIVETGEPGRAVCYVELSGIPLTILRGIETWRTSYRKESERTPLHTHIDSTRFKHPYAPTPDELNSLADDFKCYLKAVMLGVLKRCDVPGLIPSGQYEFAVARGDVRRLGNERGFRLNGLPQTYRDNIYDQVQQKFKSLSDANLTMLIALVDHYEREIYTPRLVQNETGAQVEHVGFACAIAKELKKELIELAERKEIPQELIERAYELTEYREEMEKWAEVLKDSDEDAYQDEIREPNKGRRLKWVMNMSPSILQIHEQLLVKNSMADVVPIATFAMPGMTPPPTPGAMPPPILQQPQYQYHIAINGQNFGPYPHSKVVEMLQQQQINSATMVWREGLANWIAIAQCPELAIPVPPPIPSIPPILQ</sequence>
<dbReference type="InterPro" id="IPR025904">
    <property type="entry name" value="Tubulin-like"/>
</dbReference>
<gene>
    <name evidence="2" type="ORF">CWI32_01300</name>
</gene>
<protein>
    <recommendedName>
        <fullName evidence="1">GYF domain-containing protein</fullName>
    </recommendedName>
</protein>
<dbReference type="EMBL" id="PHRG01000001">
    <property type="protein sequence ID" value="PJO76312.1"/>
    <property type="molecule type" value="Genomic_DNA"/>
</dbReference>
<dbReference type="Proteomes" id="UP000243446">
    <property type="component" value="Unassembled WGS sequence"/>
</dbReference>
<dbReference type="Pfam" id="PF14237">
    <property type="entry name" value="GYF_2"/>
    <property type="match status" value="1"/>
</dbReference>
<comment type="caution">
    <text evidence="2">The sequence shown here is derived from an EMBL/GenBank/DDBJ whole genome shotgun (WGS) entry which is preliminary data.</text>
</comment>
<feature type="domain" description="GYF" evidence="1">
    <location>
        <begin position="1175"/>
        <end position="1224"/>
    </location>
</feature>
<dbReference type="GeneID" id="97177577"/>